<name>A0A426JY32_9PSEU</name>
<evidence type="ECO:0000256" key="5">
    <source>
        <dbReference type="SAM" id="Phobius"/>
    </source>
</evidence>
<accession>A0A426JY32</accession>
<dbReference type="EMBL" id="RSAA01000007">
    <property type="protein sequence ID" value="RRO18048.1"/>
    <property type="molecule type" value="Genomic_DNA"/>
</dbReference>
<protein>
    <recommendedName>
        <fullName evidence="8">MFS transporter</fullName>
    </recommendedName>
</protein>
<keyword evidence="3 5" id="KW-1133">Transmembrane helix</keyword>
<dbReference type="Pfam" id="PF00083">
    <property type="entry name" value="Sugar_tr"/>
    <property type="match status" value="1"/>
</dbReference>
<evidence type="ECO:0000256" key="3">
    <source>
        <dbReference type="ARBA" id="ARBA00022989"/>
    </source>
</evidence>
<dbReference type="AlphaFoldDB" id="A0A426JY32"/>
<feature type="transmembrane region" description="Helical" evidence="5">
    <location>
        <begin position="139"/>
        <end position="158"/>
    </location>
</feature>
<evidence type="ECO:0000256" key="1">
    <source>
        <dbReference type="ARBA" id="ARBA00004370"/>
    </source>
</evidence>
<dbReference type="RefSeq" id="WP_125089401.1">
    <property type="nucleotide sequence ID" value="NZ_RSAA01000007.1"/>
</dbReference>
<dbReference type="Gene3D" id="1.20.1250.20">
    <property type="entry name" value="MFS general substrate transporter like domains"/>
    <property type="match status" value="1"/>
</dbReference>
<evidence type="ECO:0008006" key="8">
    <source>
        <dbReference type="Google" id="ProtNLM"/>
    </source>
</evidence>
<evidence type="ECO:0000313" key="7">
    <source>
        <dbReference type="Proteomes" id="UP000274515"/>
    </source>
</evidence>
<dbReference type="OrthoDB" id="3252866at2"/>
<proteinExistence type="predicted"/>
<evidence type="ECO:0000313" key="6">
    <source>
        <dbReference type="EMBL" id="RRO18048.1"/>
    </source>
</evidence>
<dbReference type="Proteomes" id="UP000274515">
    <property type="component" value="Unassembled WGS sequence"/>
</dbReference>
<dbReference type="InterPro" id="IPR036259">
    <property type="entry name" value="MFS_trans_sf"/>
</dbReference>
<dbReference type="GO" id="GO:0022857">
    <property type="term" value="F:transmembrane transporter activity"/>
    <property type="evidence" value="ECO:0007669"/>
    <property type="project" value="InterPro"/>
</dbReference>
<reference evidence="6 7" key="1">
    <citation type="submission" date="2018-11" db="EMBL/GenBank/DDBJ databases">
        <title>Saccharopolyspora rhizosphaerae sp. nov., an actinomycete isolated from rhizosphere soil in Thailand.</title>
        <authorList>
            <person name="Intra B."/>
            <person name="Euanorasetr J."/>
            <person name="Take A."/>
            <person name="Inahashi Y."/>
            <person name="Mori M."/>
            <person name="Panbangred W."/>
            <person name="Matsumoto A."/>
        </authorList>
    </citation>
    <scope>NUCLEOTIDE SEQUENCE [LARGE SCALE GENOMIC DNA]</scope>
    <source>
        <strain evidence="6 7">H219</strain>
    </source>
</reference>
<organism evidence="6 7">
    <name type="scientific">Saccharopolyspora rhizosphaerae</name>
    <dbReference type="NCBI Taxonomy" id="2492662"/>
    <lineage>
        <taxon>Bacteria</taxon>
        <taxon>Bacillati</taxon>
        <taxon>Actinomycetota</taxon>
        <taxon>Actinomycetes</taxon>
        <taxon>Pseudonocardiales</taxon>
        <taxon>Pseudonocardiaceae</taxon>
        <taxon>Saccharopolyspora</taxon>
    </lineage>
</organism>
<dbReference type="GO" id="GO:0016020">
    <property type="term" value="C:membrane"/>
    <property type="evidence" value="ECO:0007669"/>
    <property type="project" value="UniProtKB-SubCell"/>
</dbReference>
<evidence type="ECO:0000256" key="4">
    <source>
        <dbReference type="ARBA" id="ARBA00023136"/>
    </source>
</evidence>
<dbReference type="SUPFAM" id="SSF103473">
    <property type="entry name" value="MFS general substrate transporter"/>
    <property type="match status" value="1"/>
</dbReference>
<dbReference type="InterPro" id="IPR005828">
    <property type="entry name" value="MFS_sugar_transport-like"/>
</dbReference>
<evidence type="ECO:0000256" key="2">
    <source>
        <dbReference type="ARBA" id="ARBA00022692"/>
    </source>
</evidence>
<feature type="transmembrane region" description="Helical" evidence="5">
    <location>
        <begin position="20"/>
        <end position="38"/>
    </location>
</feature>
<feature type="transmembrane region" description="Helical" evidence="5">
    <location>
        <begin position="50"/>
        <end position="68"/>
    </location>
</feature>
<gene>
    <name evidence="6" type="ORF">EIL87_07220</name>
</gene>
<comment type="caution">
    <text evidence="6">The sequence shown here is derived from an EMBL/GenBank/DDBJ whole genome shotgun (WGS) entry which is preliminary data.</text>
</comment>
<feature type="transmembrane region" description="Helical" evidence="5">
    <location>
        <begin position="115"/>
        <end position="133"/>
    </location>
</feature>
<keyword evidence="2 5" id="KW-0812">Transmembrane</keyword>
<comment type="subcellular location">
    <subcellularLocation>
        <location evidence="1">Membrane</location>
    </subcellularLocation>
</comment>
<sequence>MGQFGSFLHVNVGGGDVATYSLVSTIGLGVGLTAGVVFMRYVDTPARPHLFAVGSVIIVLACTVPLVVGFNEVSLLATLLLSALGSSFAGETVYEVWSQELFPTLLRGTAQGSTIAFGRIVAALVGFATPALAAASAGMTFAGVAALAVLAGAVGMFWTPRLPGARQLTAADESTT</sequence>
<keyword evidence="7" id="KW-1185">Reference proteome</keyword>
<keyword evidence="4 5" id="KW-0472">Membrane</keyword>